<protein>
    <recommendedName>
        <fullName evidence="2">RING-type E3 ubiquitin transferase</fullName>
        <ecNumber evidence="2">2.3.2.27</ecNumber>
    </recommendedName>
</protein>
<keyword evidence="4" id="KW-0479">Metal-binding</keyword>
<keyword evidence="3" id="KW-0808">Transferase</keyword>
<dbReference type="EMBL" id="JAUUTY010000001">
    <property type="protein sequence ID" value="KAK1692178.1"/>
    <property type="molecule type" value="Genomic_DNA"/>
</dbReference>
<evidence type="ECO:0000256" key="4">
    <source>
        <dbReference type="ARBA" id="ARBA00022723"/>
    </source>
</evidence>
<dbReference type="GO" id="GO:0008270">
    <property type="term" value="F:zinc ion binding"/>
    <property type="evidence" value="ECO:0007669"/>
    <property type="project" value="UniProtKB-KW"/>
</dbReference>
<evidence type="ECO:0000256" key="2">
    <source>
        <dbReference type="ARBA" id="ARBA00012483"/>
    </source>
</evidence>
<gene>
    <name evidence="11" type="ORF">QYE76_008875</name>
</gene>
<keyword evidence="7" id="KW-0862">Zinc</keyword>
<dbReference type="InterPro" id="IPR001841">
    <property type="entry name" value="Znf_RING"/>
</dbReference>
<dbReference type="Gene3D" id="3.30.40.10">
    <property type="entry name" value="Zinc/RING finger domain, C3HC4 (zinc finger)"/>
    <property type="match status" value="1"/>
</dbReference>
<comment type="catalytic activity">
    <reaction evidence="1">
        <text>S-ubiquitinyl-[E2 ubiquitin-conjugating enzyme]-L-cysteine + [acceptor protein]-L-lysine = [E2 ubiquitin-conjugating enzyme]-L-cysteine + N(6)-ubiquitinyl-[acceptor protein]-L-lysine.</text>
        <dbReference type="EC" id="2.3.2.27"/>
    </reaction>
</comment>
<reference evidence="11" key="1">
    <citation type="submission" date="2023-07" db="EMBL/GenBank/DDBJ databases">
        <title>A chromosome-level genome assembly of Lolium multiflorum.</title>
        <authorList>
            <person name="Chen Y."/>
            <person name="Copetti D."/>
            <person name="Kolliker R."/>
            <person name="Studer B."/>
        </authorList>
    </citation>
    <scope>NUCLEOTIDE SEQUENCE</scope>
    <source>
        <strain evidence="11">02402/16</strain>
        <tissue evidence="11">Leaf</tissue>
    </source>
</reference>
<feature type="compositionally biased region" description="Low complexity" evidence="9">
    <location>
        <begin position="333"/>
        <end position="343"/>
    </location>
</feature>
<dbReference type="Pfam" id="PF13639">
    <property type="entry name" value="zf-RING_2"/>
    <property type="match status" value="1"/>
</dbReference>
<evidence type="ECO:0000313" key="11">
    <source>
        <dbReference type="EMBL" id="KAK1692178.1"/>
    </source>
</evidence>
<evidence type="ECO:0000256" key="3">
    <source>
        <dbReference type="ARBA" id="ARBA00022679"/>
    </source>
</evidence>
<evidence type="ECO:0000256" key="8">
    <source>
        <dbReference type="PROSITE-ProRule" id="PRU00175"/>
    </source>
</evidence>
<dbReference type="EC" id="2.3.2.27" evidence="2"/>
<feature type="region of interest" description="Disordered" evidence="9">
    <location>
        <begin position="330"/>
        <end position="381"/>
    </location>
</feature>
<evidence type="ECO:0000256" key="9">
    <source>
        <dbReference type="SAM" id="MobiDB-lite"/>
    </source>
</evidence>
<dbReference type="FunFam" id="3.30.40.10:FF:000022">
    <property type="entry name" value="E3 ubiquitin-protein ligase RING1-like"/>
    <property type="match status" value="1"/>
</dbReference>
<comment type="caution">
    <text evidence="11">The sequence shown here is derived from an EMBL/GenBank/DDBJ whole genome shotgun (WGS) entry which is preliminary data.</text>
</comment>
<dbReference type="InterPro" id="IPR039525">
    <property type="entry name" value="RNF126-like_zinc-ribbon"/>
</dbReference>
<dbReference type="AlphaFoldDB" id="A0AAD8X0D8"/>
<evidence type="ECO:0000256" key="5">
    <source>
        <dbReference type="ARBA" id="ARBA00022771"/>
    </source>
</evidence>
<feature type="compositionally biased region" description="Low complexity" evidence="9">
    <location>
        <begin position="77"/>
        <end position="88"/>
    </location>
</feature>
<dbReference type="InterPro" id="IPR013083">
    <property type="entry name" value="Znf_RING/FYVE/PHD"/>
</dbReference>
<feature type="compositionally biased region" description="Polar residues" evidence="9">
    <location>
        <begin position="356"/>
        <end position="366"/>
    </location>
</feature>
<keyword evidence="12" id="KW-1185">Reference proteome</keyword>
<dbReference type="PANTHER" id="PTHR15710:SF217">
    <property type="entry name" value="E3 UBIQUITIN-PROTEIN LIGASE RDUF2"/>
    <property type="match status" value="1"/>
</dbReference>
<dbReference type="GO" id="GO:0016567">
    <property type="term" value="P:protein ubiquitination"/>
    <property type="evidence" value="ECO:0007669"/>
    <property type="project" value="TreeGrafter"/>
</dbReference>
<name>A0AAD8X0D8_LOLMU</name>
<dbReference type="Pfam" id="PF14369">
    <property type="entry name" value="Zn_ribbon_19"/>
    <property type="match status" value="1"/>
</dbReference>
<evidence type="ECO:0000256" key="7">
    <source>
        <dbReference type="ARBA" id="ARBA00022833"/>
    </source>
</evidence>
<dbReference type="PANTHER" id="PTHR15710">
    <property type="entry name" value="E3 UBIQUITIN-PROTEIN LIGASE PRAJA"/>
    <property type="match status" value="1"/>
</dbReference>
<evidence type="ECO:0000313" key="12">
    <source>
        <dbReference type="Proteomes" id="UP001231189"/>
    </source>
</evidence>
<organism evidence="11 12">
    <name type="scientific">Lolium multiflorum</name>
    <name type="common">Italian ryegrass</name>
    <name type="synonym">Lolium perenne subsp. multiflorum</name>
    <dbReference type="NCBI Taxonomy" id="4521"/>
    <lineage>
        <taxon>Eukaryota</taxon>
        <taxon>Viridiplantae</taxon>
        <taxon>Streptophyta</taxon>
        <taxon>Embryophyta</taxon>
        <taxon>Tracheophyta</taxon>
        <taxon>Spermatophyta</taxon>
        <taxon>Magnoliopsida</taxon>
        <taxon>Liliopsida</taxon>
        <taxon>Poales</taxon>
        <taxon>Poaceae</taxon>
        <taxon>BOP clade</taxon>
        <taxon>Pooideae</taxon>
        <taxon>Poodae</taxon>
        <taxon>Poeae</taxon>
        <taxon>Poeae Chloroplast Group 2 (Poeae type)</taxon>
        <taxon>Loliodinae</taxon>
        <taxon>Loliinae</taxon>
        <taxon>Lolium</taxon>
    </lineage>
</organism>
<dbReference type="CDD" id="cd16667">
    <property type="entry name" value="RING-H2_RNF126-like"/>
    <property type="match status" value="1"/>
</dbReference>
<keyword evidence="6" id="KW-0833">Ubl conjugation pathway</keyword>
<evidence type="ECO:0000256" key="6">
    <source>
        <dbReference type="ARBA" id="ARBA00022786"/>
    </source>
</evidence>
<dbReference type="GO" id="GO:0005737">
    <property type="term" value="C:cytoplasm"/>
    <property type="evidence" value="ECO:0007669"/>
    <property type="project" value="TreeGrafter"/>
</dbReference>
<dbReference type="SMART" id="SM00184">
    <property type="entry name" value="RING"/>
    <property type="match status" value="1"/>
</dbReference>
<proteinExistence type="predicted"/>
<feature type="compositionally biased region" description="Basic and acidic residues" evidence="9">
    <location>
        <begin position="345"/>
        <end position="354"/>
    </location>
</feature>
<accession>A0AAD8X0D8</accession>
<dbReference type="InterPro" id="IPR010543">
    <property type="entry name" value="DUF1117"/>
</dbReference>
<sequence length="381" mass="41097">MDTSPAATAAPASYWCYSCDRFVRAAAAPDVACPGCGGGFLEEMTAPPPTRATSNPYLRRPRAHHANDLRLRRSRRNTSSTPSSSSAPFNPVIVLRRSAANDATPDALAGGSSFELFYDDGAGSGLRPLPETMSDFLMGSGFERLLGQLAQIEAGAVTRARETPPASKAAVDSMPTVPIAAAHVRADSHCAVCKEPFEVGAEAREMPCKHIYHEGCILPWLQLRNSCPVCRHEMPTDSMPTDPARSHPTEEETTVGLTIWRLPGGGFAVGRFAGGRRPEERELPVVYTEMDGGFNNGGAPRRISWGSRQSRSTETSAVRRVFRSMFACFGRGSSSSSQASSAQMRPDEASDDHSAVFSQGSRSRSMSWRLEDGHADAMVQR</sequence>
<dbReference type="Proteomes" id="UP001231189">
    <property type="component" value="Unassembled WGS sequence"/>
</dbReference>
<dbReference type="SUPFAM" id="SSF57850">
    <property type="entry name" value="RING/U-box"/>
    <property type="match status" value="1"/>
</dbReference>
<dbReference type="Pfam" id="PF06547">
    <property type="entry name" value="DUF1117"/>
    <property type="match status" value="1"/>
</dbReference>
<feature type="domain" description="RING-type" evidence="10">
    <location>
        <begin position="190"/>
        <end position="231"/>
    </location>
</feature>
<keyword evidence="5 8" id="KW-0863">Zinc-finger</keyword>
<feature type="region of interest" description="Disordered" evidence="9">
    <location>
        <begin position="43"/>
        <end position="88"/>
    </location>
</feature>
<dbReference type="GO" id="GO:0061630">
    <property type="term" value="F:ubiquitin protein ligase activity"/>
    <property type="evidence" value="ECO:0007669"/>
    <property type="project" value="UniProtKB-EC"/>
</dbReference>
<evidence type="ECO:0000259" key="10">
    <source>
        <dbReference type="PROSITE" id="PS50089"/>
    </source>
</evidence>
<dbReference type="PROSITE" id="PS50089">
    <property type="entry name" value="ZF_RING_2"/>
    <property type="match status" value="1"/>
</dbReference>
<evidence type="ECO:0000256" key="1">
    <source>
        <dbReference type="ARBA" id="ARBA00000900"/>
    </source>
</evidence>